<name>A0A1X0Q5X0_9MICR</name>
<dbReference type="AlphaFoldDB" id="A0A1X0Q5X0"/>
<comment type="caution">
    <text evidence="2">The sequence shown here is derived from an EMBL/GenBank/DDBJ whole genome shotgun (WGS) entry which is preliminary data.</text>
</comment>
<gene>
    <name evidence="2" type="ORF">A0H76_3069</name>
</gene>
<feature type="non-terminal residue" evidence="2">
    <location>
        <position position="88"/>
    </location>
</feature>
<evidence type="ECO:0000313" key="3">
    <source>
        <dbReference type="Proteomes" id="UP000192501"/>
    </source>
</evidence>
<dbReference type="VEuPathDB" id="MicrosporidiaDB:A0H76_3069"/>
<feature type="signal peptide" evidence="1">
    <location>
        <begin position="1"/>
        <end position="19"/>
    </location>
</feature>
<feature type="chain" id="PRO_5013027032" evidence="1">
    <location>
        <begin position="20"/>
        <end position="88"/>
    </location>
</feature>
<evidence type="ECO:0000313" key="2">
    <source>
        <dbReference type="EMBL" id="ORD94005.1"/>
    </source>
</evidence>
<reference evidence="2 3" key="1">
    <citation type="journal article" date="2017" name="Environ. Microbiol.">
        <title>Decay of the glycolytic pathway and adaptation to intranuclear parasitism within Enterocytozoonidae microsporidia.</title>
        <authorList>
            <person name="Wiredu Boakye D."/>
            <person name="Jaroenlak P."/>
            <person name="Prachumwat A."/>
            <person name="Williams T.A."/>
            <person name="Bateman K.S."/>
            <person name="Itsathitphaisarn O."/>
            <person name="Sritunyalucksana K."/>
            <person name="Paszkiewicz K.H."/>
            <person name="Moore K.A."/>
            <person name="Stentiford G.D."/>
            <person name="Williams B.A."/>
        </authorList>
    </citation>
    <scope>NUCLEOTIDE SEQUENCE [LARGE SCALE GENOMIC DNA]</scope>
    <source>
        <strain evidence="3">canceri</strain>
    </source>
</reference>
<dbReference type="Proteomes" id="UP000192501">
    <property type="component" value="Unassembled WGS sequence"/>
</dbReference>
<organism evidence="2 3">
    <name type="scientific">Hepatospora eriocheir</name>
    <dbReference type="NCBI Taxonomy" id="1081669"/>
    <lineage>
        <taxon>Eukaryota</taxon>
        <taxon>Fungi</taxon>
        <taxon>Fungi incertae sedis</taxon>
        <taxon>Microsporidia</taxon>
        <taxon>Hepatosporidae</taxon>
        <taxon>Hepatospora</taxon>
    </lineage>
</organism>
<protein>
    <submittedName>
        <fullName evidence="2">Uncharacterized protein</fullName>
    </submittedName>
</protein>
<keyword evidence="1" id="KW-0732">Signal</keyword>
<proteinExistence type="predicted"/>
<dbReference type="EMBL" id="LTAI01001795">
    <property type="protein sequence ID" value="ORD94005.1"/>
    <property type="molecule type" value="Genomic_DNA"/>
</dbReference>
<accession>A0A1X0Q5X0</accession>
<sequence>MKVLSIITLSLVSIEFILCLKNPFKKAKKSLSKTIVPYKAKAKKYKKKLKKCMKANLQSKCMMSGGYPGMQNMMNGGGMGGFNMMNGG</sequence>
<evidence type="ECO:0000256" key="1">
    <source>
        <dbReference type="SAM" id="SignalP"/>
    </source>
</evidence>